<dbReference type="AlphaFoldDB" id="A0A2Z2K2W6"/>
<evidence type="ECO:0000313" key="1">
    <source>
        <dbReference type="EMBL" id="ASA19466.1"/>
    </source>
</evidence>
<keyword evidence="2" id="KW-1185">Reference proteome</keyword>
<gene>
    <name evidence="1" type="ORF">B9T62_00520</name>
</gene>
<dbReference type="OrthoDB" id="2596987at2"/>
<dbReference type="KEGG" id="pdh:B9T62_00520"/>
<proteinExistence type="predicted"/>
<evidence type="ECO:0008006" key="3">
    <source>
        <dbReference type="Google" id="ProtNLM"/>
    </source>
</evidence>
<dbReference type="RefSeq" id="WP_087913490.1">
    <property type="nucleotide sequence ID" value="NZ_CP021780.1"/>
</dbReference>
<protein>
    <recommendedName>
        <fullName evidence="3">Thioredoxin domain-containing protein</fullName>
    </recommendedName>
</protein>
<dbReference type="EMBL" id="CP021780">
    <property type="protein sequence ID" value="ASA19466.1"/>
    <property type="molecule type" value="Genomic_DNA"/>
</dbReference>
<accession>A0A2Z2K2W6</accession>
<sequence>MDILQSTKTHHRFLKKATRNISQVGDYFPNFLIQEGKYIQELISDHLIIVALSTTCYPCKNAMQVLLDFLSENYNANLVILFSADSNEDFEHISELIGDKAKLFRMEITKLMSYFQGVPWGITLNIKGQILSSYPFDNRYWFDKIIIPVIKII</sequence>
<organism evidence="1 2">
    <name type="scientific">Paenibacillus donghaensis</name>
    <dbReference type="NCBI Taxonomy" id="414771"/>
    <lineage>
        <taxon>Bacteria</taxon>
        <taxon>Bacillati</taxon>
        <taxon>Bacillota</taxon>
        <taxon>Bacilli</taxon>
        <taxon>Bacillales</taxon>
        <taxon>Paenibacillaceae</taxon>
        <taxon>Paenibacillus</taxon>
    </lineage>
</organism>
<dbReference type="Proteomes" id="UP000249890">
    <property type="component" value="Chromosome"/>
</dbReference>
<evidence type="ECO:0000313" key="2">
    <source>
        <dbReference type="Proteomes" id="UP000249890"/>
    </source>
</evidence>
<reference evidence="1 2" key="1">
    <citation type="submission" date="2017-06" db="EMBL/GenBank/DDBJ databases">
        <title>Complete genome sequence of Paenibacillus donghaensis KCTC 13049T isolated from East Sea sediment, South Korea.</title>
        <authorList>
            <person name="Jung B.K."/>
            <person name="Hong S.-J."/>
            <person name="Shin J.-H."/>
        </authorList>
    </citation>
    <scope>NUCLEOTIDE SEQUENCE [LARGE SCALE GENOMIC DNA]</scope>
    <source>
        <strain evidence="1 2">KCTC 13049</strain>
    </source>
</reference>
<name>A0A2Z2K2W6_9BACL</name>